<dbReference type="EC" id="2.7.11.1" evidence="2"/>
<dbReference type="PROSITE" id="PS00108">
    <property type="entry name" value="PROTEIN_KINASE_ST"/>
    <property type="match status" value="1"/>
</dbReference>
<dbReference type="SUPFAM" id="SSF56112">
    <property type="entry name" value="Protein kinase-like (PK-like)"/>
    <property type="match status" value="1"/>
</dbReference>
<dbReference type="RefSeq" id="XP_041404360.1">
    <property type="nucleotide sequence ID" value="XM_041548426.1"/>
</dbReference>
<accession>A0A8H2VBP2</accession>
<dbReference type="SMART" id="SM00220">
    <property type="entry name" value="S_TKc"/>
    <property type="match status" value="1"/>
</dbReference>
<dbReference type="InterPro" id="IPR008271">
    <property type="entry name" value="Ser/Thr_kinase_AS"/>
</dbReference>
<dbReference type="Gene3D" id="1.10.510.10">
    <property type="entry name" value="Transferase(Phosphotransferase) domain 1"/>
    <property type="match status" value="1"/>
</dbReference>
<evidence type="ECO:0000256" key="8">
    <source>
        <dbReference type="ARBA" id="ARBA00022840"/>
    </source>
</evidence>
<dbReference type="SMR" id="A0A8H2VBP2"/>
<dbReference type="Gene3D" id="3.30.200.20">
    <property type="entry name" value="Phosphorylase Kinase, domain 1"/>
    <property type="match status" value="1"/>
</dbReference>
<name>A0A8H2VBP2_9SACH</name>
<dbReference type="InterPro" id="IPR011009">
    <property type="entry name" value="Kinase-like_dom_sf"/>
</dbReference>
<dbReference type="AlphaFoldDB" id="A0A8H2VBP2"/>
<comment type="similarity">
    <text evidence="1">Belongs to the protein kinase superfamily. AGC Ser/Thr protein kinase family.</text>
</comment>
<keyword evidence="8" id="KW-0067">ATP-binding</keyword>
<comment type="catalytic activity">
    <reaction evidence="9">
        <text>L-threonyl-[protein] + ATP = O-phospho-L-threonyl-[protein] + ADP + H(+)</text>
        <dbReference type="Rhea" id="RHEA:46608"/>
        <dbReference type="Rhea" id="RHEA-COMP:11060"/>
        <dbReference type="Rhea" id="RHEA-COMP:11605"/>
        <dbReference type="ChEBI" id="CHEBI:15378"/>
        <dbReference type="ChEBI" id="CHEBI:30013"/>
        <dbReference type="ChEBI" id="CHEBI:30616"/>
        <dbReference type="ChEBI" id="CHEBI:61977"/>
        <dbReference type="ChEBI" id="CHEBI:456216"/>
        <dbReference type="EC" id="2.7.11.1"/>
    </reaction>
</comment>
<evidence type="ECO:0000256" key="9">
    <source>
        <dbReference type="ARBA" id="ARBA00047899"/>
    </source>
</evidence>
<evidence type="ECO:0000313" key="13">
    <source>
        <dbReference type="EMBL" id="CAB4252322.1"/>
    </source>
</evidence>
<protein>
    <recommendedName>
        <fullName evidence="2">non-specific serine/threonine protein kinase</fullName>
        <ecNumber evidence="2">2.7.11.1</ecNumber>
    </recommendedName>
</protein>
<evidence type="ECO:0000256" key="6">
    <source>
        <dbReference type="ARBA" id="ARBA00022741"/>
    </source>
</evidence>
<feature type="region of interest" description="Disordered" evidence="11">
    <location>
        <begin position="278"/>
        <end position="299"/>
    </location>
</feature>
<dbReference type="Proteomes" id="UP000644660">
    <property type="component" value="Unassembled WGS sequence"/>
</dbReference>
<dbReference type="FunFam" id="1.10.510.10:FF:000121">
    <property type="entry name" value="Serine/threonine-protein kinase nrc-2"/>
    <property type="match status" value="1"/>
</dbReference>
<comment type="catalytic activity">
    <reaction evidence="10">
        <text>L-seryl-[protein] + ATP = O-phospho-L-seryl-[protein] + ADP + H(+)</text>
        <dbReference type="Rhea" id="RHEA:17989"/>
        <dbReference type="Rhea" id="RHEA-COMP:9863"/>
        <dbReference type="Rhea" id="RHEA-COMP:11604"/>
        <dbReference type="ChEBI" id="CHEBI:15378"/>
        <dbReference type="ChEBI" id="CHEBI:29999"/>
        <dbReference type="ChEBI" id="CHEBI:30616"/>
        <dbReference type="ChEBI" id="CHEBI:83421"/>
        <dbReference type="ChEBI" id="CHEBI:456216"/>
        <dbReference type="EC" id="2.7.11.1"/>
    </reaction>
</comment>
<feature type="region of interest" description="Disordered" evidence="11">
    <location>
        <begin position="31"/>
        <end position="102"/>
    </location>
</feature>
<dbReference type="OrthoDB" id="432483at2759"/>
<evidence type="ECO:0000256" key="11">
    <source>
        <dbReference type="SAM" id="MobiDB-lite"/>
    </source>
</evidence>
<dbReference type="PROSITE" id="PS50011">
    <property type="entry name" value="PROTEIN_KINASE_DOM"/>
    <property type="match status" value="1"/>
</dbReference>
<keyword evidence="6" id="KW-0547">Nucleotide-binding</keyword>
<dbReference type="FunFam" id="3.30.200.20:FF:000524">
    <property type="entry name" value="Non-specific serine/threonine protein kinase"/>
    <property type="match status" value="1"/>
</dbReference>
<dbReference type="CDD" id="cd05574">
    <property type="entry name" value="STKc_phototropin_like"/>
    <property type="match status" value="1"/>
</dbReference>
<evidence type="ECO:0000256" key="5">
    <source>
        <dbReference type="ARBA" id="ARBA00022679"/>
    </source>
</evidence>
<evidence type="ECO:0000256" key="4">
    <source>
        <dbReference type="ARBA" id="ARBA00022553"/>
    </source>
</evidence>
<dbReference type="GO" id="GO:0097035">
    <property type="term" value="P:regulation of membrane lipid distribution"/>
    <property type="evidence" value="ECO:0007669"/>
    <property type="project" value="UniProtKB-ARBA"/>
</dbReference>
<keyword evidence="7" id="KW-0418">Kinase</keyword>
<feature type="compositionally biased region" description="Low complexity" evidence="11">
    <location>
        <begin position="32"/>
        <end position="46"/>
    </location>
</feature>
<evidence type="ECO:0000256" key="7">
    <source>
        <dbReference type="ARBA" id="ARBA00022777"/>
    </source>
</evidence>
<gene>
    <name evidence="13" type="ORF">KABA2_01S10978</name>
</gene>
<dbReference type="GeneID" id="64855446"/>
<dbReference type="PANTHER" id="PTHR45637">
    <property type="entry name" value="FLIPPASE KINASE 1-RELATED"/>
    <property type="match status" value="1"/>
</dbReference>
<sequence length="917" mass="103545">MSTNFSDSVESLKQQGKNVSISRLFNIQFKKNNNNNNNTCNPETNTAKLNDNGFGSFDEKNNYNDNDNTNDNDLTFNNLSISNSNSNSNAYSNNNSTLNSDNELRMNFMSPMNQNNDITPKPTMNVIDNGDNEPHTKFNRFKNMFHGHKINAPSTQLFKDKLRAISKSKSSMGEIDQNIHENFNGDDEEFDVNSDNSIEESLIEFPSINISSKLTLDSDTHTRNSSGYRHEISPPTTNIELISSTTNNNNNNNNNNGFELGNASLLSDRIYTSNDKMARFRSPSNPTVASPTHRYTDMSPVTSIDTRFRSGSQAESFISTNPFRSEGASQTNVSVSSNNPFFSISGSGSPTSAHANSNSFPNIDKQPPTNIASVKKYHRNLSNVSLNEIKENEELEQFRTANMNNNFFPSSNRSSFISSAPGSRTPSIITTPSETNIQGMSLRKQRSDSLNELASNSKILNNVEKDYFSLQRSPNITDRRATIFSRSSADNNSFTGLAPKRSSRLRTKSFSNKFKEVTVQPSSFIKIRKLGEGDVGRVYLVREKKTDNLFAMKVISKREMIKRKKTKRILAEQEILATSNHPFIVTLYHTFQTEEHLFFCMEYCVGGEFFRALQTRDSKCICEDDSKFYLCEVIAALEYLHLLGFIYRDLKPENILLHQSGHIMLSDFDLSIQVPTSKTPSLQGLNVDTNISSDSFRTNSFVGTEEYISPDVIRGNGHNVSVDWWTLGILLYEMLYGITPFKGKDINETFANILKKDVSFSNNVSVSRVCKDLIKKLLIKDEHKRLGSKKGAADLKSHPWFKKVAWSFLRNQQPPLIPVLTSNGYELTSSTNNNYDHGTTDSLNSNDNDYYTEEVEYDDDISDEDPFHNFNSMSLLKSDDSGERMKFTDKISYGSVTYAVNNSRPRSDSGSRNFFKR</sequence>
<dbReference type="EMBL" id="CAEFZW010000001">
    <property type="protein sequence ID" value="CAB4252322.1"/>
    <property type="molecule type" value="Genomic_DNA"/>
</dbReference>
<evidence type="ECO:0000259" key="12">
    <source>
        <dbReference type="PROSITE" id="PS50011"/>
    </source>
</evidence>
<dbReference type="InterPro" id="IPR000719">
    <property type="entry name" value="Prot_kinase_dom"/>
</dbReference>
<evidence type="ECO:0000256" key="10">
    <source>
        <dbReference type="ARBA" id="ARBA00048679"/>
    </source>
</evidence>
<evidence type="ECO:0000256" key="3">
    <source>
        <dbReference type="ARBA" id="ARBA00022527"/>
    </source>
</evidence>
<feature type="domain" description="Protein kinase" evidence="12">
    <location>
        <begin position="524"/>
        <end position="801"/>
    </location>
</feature>
<keyword evidence="5" id="KW-0808">Transferase</keyword>
<feature type="compositionally biased region" description="Low complexity" evidence="11">
    <location>
        <begin position="63"/>
        <end position="100"/>
    </location>
</feature>
<evidence type="ECO:0000256" key="1">
    <source>
        <dbReference type="ARBA" id="ARBA00009903"/>
    </source>
</evidence>
<organism evidence="13 14">
    <name type="scientific">Maudiozyma barnettii</name>
    <dbReference type="NCBI Taxonomy" id="61262"/>
    <lineage>
        <taxon>Eukaryota</taxon>
        <taxon>Fungi</taxon>
        <taxon>Dikarya</taxon>
        <taxon>Ascomycota</taxon>
        <taxon>Saccharomycotina</taxon>
        <taxon>Saccharomycetes</taxon>
        <taxon>Saccharomycetales</taxon>
        <taxon>Saccharomycetaceae</taxon>
        <taxon>Maudiozyma</taxon>
    </lineage>
</organism>
<keyword evidence="14" id="KW-1185">Reference proteome</keyword>
<feature type="region of interest" description="Disordered" evidence="11">
    <location>
        <begin position="346"/>
        <end position="369"/>
    </location>
</feature>
<keyword evidence="3" id="KW-0723">Serine/threonine-protein kinase</keyword>
<proteinExistence type="inferred from homology"/>
<dbReference type="GO" id="GO:0000749">
    <property type="term" value="P:response to pheromone triggering conjugation with cellular fusion"/>
    <property type="evidence" value="ECO:0007669"/>
    <property type="project" value="UniProtKB-ARBA"/>
</dbReference>
<dbReference type="GO" id="GO:0005524">
    <property type="term" value="F:ATP binding"/>
    <property type="evidence" value="ECO:0007669"/>
    <property type="project" value="UniProtKB-KW"/>
</dbReference>
<keyword evidence="4" id="KW-0597">Phosphoprotein</keyword>
<dbReference type="GO" id="GO:0004674">
    <property type="term" value="F:protein serine/threonine kinase activity"/>
    <property type="evidence" value="ECO:0007669"/>
    <property type="project" value="UniProtKB-KW"/>
</dbReference>
<evidence type="ECO:0000256" key="2">
    <source>
        <dbReference type="ARBA" id="ARBA00012513"/>
    </source>
</evidence>
<dbReference type="Pfam" id="PF00069">
    <property type="entry name" value="Pkinase"/>
    <property type="match status" value="1"/>
</dbReference>
<comment type="caution">
    <text evidence="13">The sequence shown here is derived from an EMBL/GenBank/DDBJ whole genome shotgun (WGS) entry which is preliminary data.</text>
</comment>
<reference evidence="13 14" key="1">
    <citation type="submission" date="2020-05" db="EMBL/GenBank/DDBJ databases">
        <authorList>
            <person name="Casaregola S."/>
            <person name="Devillers H."/>
            <person name="Grondin C."/>
        </authorList>
    </citation>
    <scope>NUCLEOTIDE SEQUENCE [LARGE SCALE GENOMIC DNA]</scope>
    <source>
        <strain evidence="13 14">CLIB 1767</strain>
    </source>
</reference>
<evidence type="ECO:0000313" key="14">
    <source>
        <dbReference type="Proteomes" id="UP000644660"/>
    </source>
</evidence>